<evidence type="ECO:0000313" key="12">
    <source>
        <dbReference type="Proteomes" id="UP000230392"/>
    </source>
</evidence>
<comment type="function">
    <text evidence="9">Catalyzes the radical-mediated insertion of two sulfur atoms into the C-6 and C-8 positions of the octanoyl moiety bound to the lipoyl domains of lipoate-dependent enzymes, thereby converting the octanoylated domains into lipoylated derivatives.</text>
</comment>
<dbReference type="GO" id="GO:0016992">
    <property type="term" value="F:lipoate synthase activity"/>
    <property type="evidence" value="ECO:0007669"/>
    <property type="project" value="UniProtKB-UniRule"/>
</dbReference>
<dbReference type="SMART" id="SM00729">
    <property type="entry name" value="Elp3"/>
    <property type="match status" value="1"/>
</dbReference>
<feature type="domain" description="Radical SAM core" evidence="10">
    <location>
        <begin position="45"/>
        <end position="260"/>
    </location>
</feature>
<dbReference type="Pfam" id="PF04055">
    <property type="entry name" value="Radical_SAM"/>
    <property type="match status" value="1"/>
</dbReference>
<sequence length="282" mass="31489">MDKPPWIKKKFLVNDEVLKIEKTLSHLKLHTVCTSALCPNRLECFSRKTATFMILGNVCTRRCGFCGVAKGRPQPPDPDEPERVARAAVQMGLKYVVITSVSRDDLPDEGAVFFAETITAVHRLLPEARTEVLTPDFGGRKDLLSLVLNAKPLVFNHNLETVPSLYPKVRPQAEYRRSLDLLGMAKELGAVFTKSGLMLGLGEEKAEVLDVMADLRRVGCDILTLGQYLRPGKENLPVQRYVPPEEFAEYRQTAEQMGFKAVAAGPFVRSSYFAAELFQHIP</sequence>
<dbReference type="NCBIfam" id="NF004019">
    <property type="entry name" value="PRK05481.1"/>
    <property type="match status" value="1"/>
</dbReference>
<dbReference type="UniPathway" id="UPA00538">
    <property type="reaction ID" value="UER00593"/>
</dbReference>
<feature type="binding site" evidence="9">
    <location>
        <position position="44"/>
    </location>
    <ligand>
        <name>[4Fe-4S] cluster</name>
        <dbReference type="ChEBI" id="CHEBI:49883"/>
        <label>1</label>
    </ligand>
</feature>
<dbReference type="SUPFAM" id="SSF102114">
    <property type="entry name" value="Radical SAM enzymes"/>
    <property type="match status" value="1"/>
</dbReference>
<keyword evidence="5 9" id="KW-0479">Metal-binding</keyword>
<evidence type="ECO:0000256" key="8">
    <source>
        <dbReference type="ARBA" id="ARBA00047326"/>
    </source>
</evidence>
<evidence type="ECO:0000259" key="10">
    <source>
        <dbReference type="PROSITE" id="PS51918"/>
    </source>
</evidence>
<comment type="catalytic activity">
    <reaction evidence="8 9">
        <text>[[Fe-S] cluster scaffold protein carrying a second [4Fe-4S](2+) cluster] + N(6)-octanoyl-L-lysyl-[protein] + 2 oxidized [2Fe-2S]-[ferredoxin] + 2 S-adenosyl-L-methionine + 4 H(+) = [[Fe-S] cluster scaffold protein] + N(6)-[(R)-dihydrolipoyl]-L-lysyl-[protein] + 4 Fe(3+) + 2 hydrogen sulfide + 2 5'-deoxyadenosine + 2 L-methionine + 2 reduced [2Fe-2S]-[ferredoxin]</text>
        <dbReference type="Rhea" id="RHEA:16585"/>
        <dbReference type="Rhea" id="RHEA-COMP:9928"/>
        <dbReference type="Rhea" id="RHEA-COMP:10000"/>
        <dbReference type="Rhea" id="RHEA-COMP:10001"/>
        <dbReference type="Rhea" id="RHEA-COMP:10475"/>
        <dbReference type="Rhea" id="RHEA-COMP:14568"/>
        <dbReference type="Rhea" id="RHEA-COMP:14569"/>
        <dbReference type="ChEBI" id="CHEBI:15378"/>
        <dbReference type="ChEBI" id="CHEBI:17319"/>
        <dbReference type="ChEBI" id="CHEBI:29034"/>
        <dbReference type="ChEBI" id="CHEBI:29919"/>
        <dbReference type="ChEBI" id="CHEBI:33722"/>
        <dbReference type="ChEBI" id="CHEBI:33737"/>
        <dbReference type="ChEBI" id="CHEBI:33738"/>
        <dbReference type="ChEBI" id="CHEBI:57844"/>
        <dbReference type="ChEBI" id="CHEBI:59789"/>
        <dbReference type="ChEBI" id="CHEBI:78809"/>
        <dbReference type="ChEBI" id="CHEBI:83100"/>
        <dbReference type="EC" id="2.8.1.8"/>
    </reaction>
</comment>
<comment type="caution">
    <text evidence="11">The sequence shown here is derived from an EMBL/GenBank/DDBJ whole genome shotgun (WGS) entry which is preliminary data.</text>
</comment>
<dbReference type="GO" id="GO:0009249">
    <property type="term" value="P:protein lipoylation"/>
    <property type="evidence" value="ECO:0007669"/>
    <property type="project" value="UniProtKB-UniRule"/>
</dbReference>
<dbReference type="GO" id="GO:0005737">
    <property type="term" value="C:cytoplasm"/>
    <property type="evidence" value="ECO:0007669"/>
    <property type="project" value="UniProtKB-SubCell"/>
</dbReference>
<keyword evidence="1 9" id="KW-0004">4Fe-4S</keyword>
<evidence type="ECO:0000256" key="6">
    <source>
        <dbReference type="ARBA" id="ARBA00023004"/>
    </source>
</evidence>
<dbReference type="InterPro" id="IPR058240">
    <property type="entry name" value="rSAM_sf"/>
</dbReference>
<dbReference type="InterPro" id="IPR003698">
    <property type="entry name" value="Lipoyl_synth"/>
</dbReference>
<evidence type="ECO:0000256" key="3">
    <source>
        <dbReference type="ARBA" id="ARBA00022679"/>
    </source>
</evidence>
<dbReference type="AlphaFoldDB" id="A0A2G9YBM7"/>
<dbReference type="SFLD" id="SFLDG01058">
    <property type="entry name" value="lipoyl_synthase_like"/>
    <property type="match status" value="1"/>
</dbReference>
<gene>
    <name evidence="9 11" type="primary">lipA</name>
    <name evidence="11" type="ORF">COX46_01055</name>
</gene>
<dbReference type="SFLD" id="SFLDS00029">
    <property type="entry name" value="Radical_SAM"/>
    <property type="match status" value="1"/>
</dbReference>
<dbReference type="Proteomes" id="UP000230392">
    <property type="component" value="Unassembled WGS sequence"/>
</dbReference>
<proteinExistence type="inferred from homology"/>
<dbReference type="FunFam" id="3.20.20.70:FF:000040">
    <property type="entry name" value="Lipoyl synthase"/>
    <property type="match status" value="1"/>
</dbReference>
<comment type="subcellular location">
    <subcellularLocation>
        <location evidence="9">Cytoplasm</location>
    </subcellularLocation>
</comment>
<comment type="pathway">
    <text evidence="9">Protein modification; protein lipoylation via endogenous pathway; protein N(6)-(lipoyl)lysine from octanoyl-[acyl-carrier-protein]: step 2/2.</text>
</comment>
<dbReference type="InterPro" id="IPR007197">
    <property type="entry name" value="rSAM"/>
</dbReference>
<evidence type="ECO:0000256" key="1">
    <source>
        <dbReference type="ARBA" id="ARBA00022485"/>
    </source>
</evidence>
<feature type="binding site" evidence="9">
    <location>
        <position position="66"/>
    </location>
    <ligand>
        <name>[4Fe-4S] cluster</name>
        <dbReference type="ChEBI" id="CHEBI:49883"/>
        <label>2</label>
        <note>4Fe-4S-S-AdoMet</note>
    </ligand>
</feature>
<dbReference type="PANTHER" id="PTHR10949:SF0">
    <property type="entry name" value="LIPOYL SYNTHASE, MITOCHONDRIAL"/>
    <property type="match status" value="1"/>
</dbReference>
<dbReference type="PROSITE" id="PS51918">
    <property type="entry name" value="RADICAL_SAM"/>
    <property type="match status" value="1"/>
</dbReference>
<evidence type="ECO:0000313" key="11">
    <source>
        <dbReference type="EMBL" id="PIP16636.1"/>
    </source>
</evidence>
<feature type="binding site" evidence="9">
    <location>
        <position position="59"/>
    </location>
    <ligand>
        <name>[4Fe-4S] cluster</name>
        <dbReference type="ChEBI" id="CHEBI:49883"/>
        <label>2</label>
        <note>4Fe-4S-S-AdoMet</note>
    </ligand>
</feature>
<dbReference type="GO" id="GO:0051539">
    <property type="term" value="F:4 iron, 4 sulfur cluster binding"/>
    <property type="evidence" value="ECO:0007669"/>
    <property type="project" value="UniProtKB-UniRule"/>
</dbReference>
<protein>
    <recommendedName>
        <fullName evidence="9">Lipoyl synthase</fullName>
        <ecNumber evidence="9">2.8.1.8</ecNumber>
    </recommendedName>
    <alternativeName>
        <fullName evidence="9">Lip-syn</fullName>
        <shortName evidence="9">LS</shortName>
    </alternativeName>
    <alternativeName>
        <fullName evidence="9">Lipoate synthase</fullName>
    </alternativeName>
    <alternativeName>
        <fullName evidence="9">Lipoic acid synthase</fullName>
    </alternativeName>
    <alternativeName>
        <fullName evidence="9">Sulfur insertion protein LipA</fullName>
    </alternativeName>
</protein>
<keyword evidence="3 9" id="KW-0808">Transferase</keyword>
<name>A0A2G9YBM7_9BACT</name>
<dbReference type="PANTHER" id="PTHR10949">
    <property type="entry name" value="LIPOYL SYNTHASE"/>
    <property type="match status" value="1"/>
</dbReference>
<keyword evidence="7 9" id="KW-0411">Iron-sulfur</keyword>
<dbReference type="NCBIfam" id="NF009544">
    <property type="entry name" value="PRK12928.1"/>
    <property type="match status" value="1"/>
</dbReference>
<dbReference type="EMBL" id="PCRF01000046">
    <property type="protein sequence ID" value="PIP16636.1"/>
    <property type="molecule type" value="Genomic_DNA"/>
</dbReference>
<evidence type="ECO:0000256" key="2">
    <source>
        <dbReference type="ARBA" id="ARBA00022490"/>
    </source>
</evidence>
<dbReference type="HAMAP" id="MF_00206">
    <property type="entry name" value="Lipoyl_synth"/>
    <property type="match status" value="1"/>
</dbReference>
<dbReference type="CDD" id="cd01335">
    <property type="entry name" value="Radical_SAM"/>
    <property type="match status" value="1"/>
</dbReference>
<dbReference type="InterPro" id="IPR006638">
    <property type="entry name" value="Elp3/MiaA/NifB-like_rSAM"/>
</dbReference>
<feature type="binding site" evidence="9">
    <location>
        <position position="38"/>
    </location>
    <ligand>
        <name>[4Fe-4S] cluster</name>
        <dbReference type="ChEBI" id="CHEBI:49883"/>
        <label>1</label>
    </ligand>
</feature>
<dbReference type="GO" id="GO:0046872">
    <property type="term" value="F:metal ion binding"/>
    <property type="evidence" value="ECO:0007669"/>
    <property type="project" value="UniProtKB-KW"/>
</dbReference>
<dbReference type="SFLD" id="SFLDF00271">
    <property type="entry name" value="lipoyl_synthase"/>
    <property type="match status" value="1"/>
</dbReference>
<evidence type="ECO:0000256" key="9">
    <source>
        <dbReference type="HAMAP-Rule" id="MF_00206"/>
    </source>
</evidence>
<accession>A0A2G9YBM7</accession>
<feature type="binding site" evidence="9">
    <location>
        <position position="63"/>
    </location>
    <ligand>
        <name>[4Fe-4S] cluster</name>
        <dbReference type="ChEBI" id="CHEBI:49883"/>
        <label>2</label>
        <note>4Fe-4S-S-AdoMet</note>
    </ligand>
</feature>
<evidence type="ECO:0000256" key="5">
    <source>
        <dbReference type="ARBA" id="ARBA00022723"/>
    </source>
</evidence>
<reference evidence="11 12" key="1">
    <citation type="submission" date="2017-09" db="EMBL/GenBank/DDBJ databases">
        <title>Depth-based differentiation of microbial function through sediment-hosted aquifers and enrichment of novel symbionts in the deep terrestrial subsurface.</title>
        <authorList>
            <person name="Probst A.J."/>
            <person name="Ladd B."/>
            <person name="Jarett J.K."/>
            <person name="Geller-Mcgrath D.E."/>
            <person name="Sieber C.M."/>
            <person name="Emerson J.B."/>
            <person name="Anantharaman K."/>
            <person name="Thomas B.C."/>
            <person name="Malmstrom R."/>
            <person name="Stieglmeier M."/>
            <person name="Klingl A."/>
            <person name="Woyke T."/>
            <person name="Ryan C.M."/>
            <person name="Banfield J.F."/>
        </authorList>
    </citation>
    <scope>NUCLEOTIDE SEQUENCE [LARGE SCALE GENOMIC DNA]</scope>
    <source>
        <strain evidence="11">CG23_combo_of_CG06-09_8_20_14_all_48_7</strain>
    </source>
</reference>
<comment type="similarity">
    <text evidence="9">Belongs to the radical SAM superfamily. Lipoyl synthase family.</text>
</comment>
<keyword evidence="4 9" id="KW-0949">S-adenosyl-L-methionine</keyword>
<feature type="binding site" evidence="9">
    <location>
        <position position="271"/>
    </location>
    <ligand>
        <name>[4Fe-4S] cluster</name>
        <dbReference type="ChEBI" id="CHEBI:49883"/>
        <label>1</label>
    </ligand>
</feature>
<keyword evidence="2 9" id="KW-0963">Cytoplasm</keyword>
<feature type="binding site" evidence="9">
    <location>
        <position position="33"/>
    </location>
    <ligand>
        <name>[4Fe-4S] cluster</name>
        <dbReference type="ChEBI" id="CHEBI:49883"/>
        <label>1</label>
    </ligand>
</feature>
<dbReference type="PIRSF" id="PIRSF005963">
    <property type="entry name" value="Lipoyl_synth"/>
    <property type="match status" value="1"/>
</dbReference>
<evidence type="ECO:0000256" key="4">
    <source>
        <dbReference type="ARBA" id="ARBA00022691"/>
    </source>
</evidence>
<comment type="cofactor">
    <cofactor evidence="9">
        <name>[4Fe-4S] cluster</name>
        <dbReference type="ChEBI" id="CHEBI:49883"/>
    </cofactor>
    <text evidence="9">Binds 2 [4Fe-4S] clusters per subunit. One cluster is coordinated with 3 cysteines and an exchangeable S-adenosyl-L-methionine.</text>
</comment>
<evidence type="ECO:0000256" key="7">
    <source>
        <dbReference type="ARBA" id="ARBA00023014"/>
    </source>
</evidence>
<dbReference type="EC" id="2.8.1.8" evidence="9"/>
<organism evidence="11 12">
    <name type="scientific">bacterium (Candidatus Ratteibacteria) CG23_combo_of_CG06-09_8_20_14_all_48_7</name>
    <dbReference type="NCBI Taxonomy" id="2014292"/>
    <lineage>
        <taxon>Bacteria</taxon>
        <taxon>Candidatus Ratteibacteria</taxon>
    </lineage>
</organism>
<dbReference type="Gene3D" id="3.20.20.70">
    <property type="entry name" value="Aldolase class I"/>
    <property type="match status" value="1"/>
</dbReference>
<dbReference type="InterPro" id="IPR013785">
    <property type="entry name" value="Aldolase_TIM"/>
</dbReference>
<keyword evidence="6 9" id="KW-0408">Iron</keyword>
<dbReference type="NCBIfam" id="TIGR00510">
    <property type="entry name" value="lipA"/>
    <property type="match status" value="1"/>
</dbReference>